<dbReference type="Gene3D" id="3.30.200.20">
    <property type="entry name" value="Phosphorylase Kinase, domain 1"/>
    <property type="match status" value="1"/>
</dbReference>
<dbReference type="NCBIfam" id="TIGR00081">
    <property type="entry name" value="purC"/>
    <property type="match status" value="1"/>
</dbReference>
<dbReference type="CDD" id="cd01414">
    <property type="entry name" value="SAICAR_synt_Sc"/>
    <property type="match status" value="1"/>
</dbReference>
<comment type="similarity">
    <text evidence="2 8">Belongs to the SAICAR synthetase family.</text>
</comment>
<dbReference type="HAMAP" id="MF_00137">
    <property type="entry name" value="SAICAR_synth"/>
    <property type="match status" value="1"/>
</dbReference>
<gene>
    <name evidence="8 10" type="primary">purC</name>
    <name evidence="10" type="ORF">MAMT_00241</name>
</gene>
<dbReference type="InterPro" id="IPR028923">
    <property type="entry name" value="SAICAR_synt/ADE2_N"/>
</dbReference>
<dbReference type="InterPro" id="IPR018236">
    <property type="entry name" value="SAICAR_synthetase_CS"/>
</dbReference>
<evidence type="ECO:0000259" key="9">
    <source>
        <dbReference type="Pfam" id="PF01259"/>
    </source>
</evidence>
<dbReference type="PROSITE" id="PS01057">
    <property type="entry name" value="SAICAR_SYNTHETASE_1"/>
    <property type="match status" value="1"/>
</dbReference>
<dbReference type="NCBIfam" id="NF010568">
    <property type="entry name" value="PRK13961.1"/>
    <property type="match status" value="1"/>
</dbReference>
<evidence type="ECO:0000256" key="7">
    <source>
        <dbReference type="ARBA" id="ARBA00048475"/>
    </source>
</evidence>
<keyword evidence="3 8" id="KW-0436">Ligase</keyword>
<evidence type="ECO:0000256" key="5">
    <source>
        <dbReference type="ARBA" id="ARBA00022755"/>
    </source>
</evidence>
<dbReference type="GO" id="GO:0006189">
    <property type="term" value="P:'de novo' IMP biosynthetic process"/>
    <property type="evidence" value="ECO:0007669"/>
    <property type="project" value="UniProtKB-UniRule"/>
</dbReference>
<comment type="catalytic activity">
    <reaction evidence="7 8">
        <text>5-amino-1-(5-phospho-D-ribosyl)imidazole-4-carboxylate + L-aspartate + ATP = (2S)-2-[5-amino-1-(5-phospho-beta-D-ribosyl)imidazole-4-carboxamido]succinate + ADP + phosphate + 2 H(+)</text>
        <dbReference type="Rhea" id="RHEA:22628"/>
        <dbReference type="ChEBI" id="CHEBI:15378"/>
        <dbReference type="ChEBI" id="CHEBI:29991"/>
        <dbReference type="ChEBI" id="CHEBI:30616"/>
        <dbReference type="ChEBI" id="CHEBI:43474"/>
        <dbReference type="ChEBI" id="CHEBI:58443"/>
        <dbReference type="ChEBI" id="CHEBI:77657"/>
        <dbReference type="ChEBI" id="CHEBI:456216"/>
        <dbReference type="EC" id="6.3.2.6"/>
    </reaction>
</comment>
<dbReference type="GO" id="GO:0004639">
    <property type="term" value="F:phosphoribosylaminoimidazolesuccinocarboxamide synthase activity"/>
    <property type="evidence" value="ECO:0007669"/>
    <property type="project" value="UniProtKB-UniRule"/>
</dbReference>
<evidence type="ECO:0000313" key="10">
    <source>
        <dbReference type="EMBL" id="VVM04695.1"/>
    </source>
</evidence>
<dbReference type="SUPFAM" id="SSF56104">
    <property type="entry name" value="SAICAR synthase-like"/>
    <property type="match status" value="1"/>
</dbReference>
<keyword evidence="6 8" id="KW-0067">ATP-binding</keyword>
<sequence>MAHYGLQLVHQGKVRDLYSWKEELWLVASDRISAFDCILPTAIPGKGEILTQISRGWFVLLTSLCPNHVLGYDLPAAVPIPEWQGRLTRAKPCRPLPIECVVRGYLAGSAWKEYRSTGRVAGVALPPGLREADRLPEPLFTPTTKAEVGHDLPLKPSEAERLIGTALHARVSSLSLALYEAGRQYAAERGILVADTKFEFGIRGEELLLIDEVLTPDSSRLWPQSEYEPGGTQPSFDKQFVRDFLESLSWDKRPPAPALPDLIVAKTQVKYREALRLLFPELEKEIPPRGAAEG</sequence>
<organism evidence="10 11">
    <name type="scientific">Methylacidimicrobium tartarophylax</name>
    <dbReference type="NCBI Taxonomy" id="1041768"/>
    <lineage>
        <taxon>Bacteria</taxon>
        <taxon>Pseudomonadati</taxon>
        <taxon>Verrucomicrobiota</taxon>
        <taxon>Methylacidimicrobium</taxon>
    </lineage>
</organism>
<dbReference type="PANTHER" id="PTHR43700:SF1">
    <property type="entry name" value="PHOSPHORIBOSYLAMINOIMIDAZOLE-SUCCINOCARBOXAMIDE SYNTHASE"/>
    <property type="match status" value="1"/>
</dbReference>
<protein>
    <recommendedName>
        <fullName evidence="8">Phosphoribosylaminoimidazole-succinocarboxamide synthase</fullName>
        <ecNumber evidence="8">6.3.2.6</ecNumber>
    </recommendedName>
    <alternativeName>
        <fullName evidence="8">SAICAR synthetase</fullName>
    </alternativeName>
</protein>
<dbReference type="EMBL" id="CABFVA020000009">
    <property type="protein sequence ID" value="VVM04695.1"/>
    <property type="molecule type" value="Genomic_DNA"/>
</dbReference>
<dbReference type="FunFam" id="3.30.470.20:FF:000015">
    <property type="entry name" value="Phosphoribosylaminoimidazole-succinocarboxamide synthase"/>
    <property type="match status" value="1"/>
</dbReference>
<feature type="domain" description="SAICAR synthetase/ADE2 N-terminal" evidence="9">
    <location>
        <begin position="9"/>
        <end position="253"/>
    </location>
</feature>
<dbReference type="RefSeq" id="WP_142659114.1">
    <property type="nucleotide sequence ID" value="NZ_CABFVA020000009.1"/>
</dbReference>
<dbReference type="GO" id="GO:0005737">
    <property type="term" value="C:cytoplasm"/>
    <property type="evidence" value="ECO:0007669"/>
    <property type="project" value="TreeGrafter"/>
</dbReference>
<keyword evidence="11" id="KW-1185">Reference proteome</keyword>
<evidence type="ECO:0000256" key="4">
    <source>
        <dbReference type="ARBA" id="ARBA00022741"/>
    </source>
</evidence>
<keyword evidence="4 8" id="KW-0547">Nucleotide-binding</keyword>
<evidence type="ECO:0000256" key="2">
    <source>
        <dbReference type="ARBA" id="ARBA00010190"/>
    </source>
</evidence>
<dbReference type="OrthoDB" id="9801549at2"/>
<evidence type="ECO:0000256" key="3">
    <source>
        <dbReference type="ARBA" id="ARBA00022598"/>
    </source>
</evidence>
<dbReference type="EC" id="6.3.2.6" evidence="8"/>
<accession>A0A5E6M5S1</accession>
<dbReference type="Proteomes" id="UP000334923">
    <property type="component" value="Unassembled WGS sequence"/>
</dbReference>
<dbReference type="UniPathway" id="UPA00074">
    <property type="reaction ID" value="UER00131"/>
</dbReference>
<dbReference type="PANTHER" id="PTHR43700">
    <property type="entry name" value="PHOSPHORIBOSYLAMINOIMIDAZOLE-SUCCINOCARBOXAMIDE SYNTHASE"/>
    <property type="match status" value="1"/>
</dbReference>
<evidence type="ECO:0000256" key="8">
    <source>
        <dbReference type="HAMAP-Rule" id="MF_00137"/>
    </source>
</evidence>
<proteinExistence type="inferred from homology"/>
<comment type="pathway">
    <text evidence="1 8">Purine metabolism; IMP biosynthesis via de novo pathway; 5-amino-1-(5-phospho-D-ribosyl)imidazole-4-carboxamide from 5-amino-1-(5-phospho-D-ribosyl)imidazole-4-carboxylate: step 1/2.</text>
</comment>
<dbReference type="InterPro" id="IPR001636">
    <property type="entry name" value="SAICAR_synth"/>
</dbReference>
<evidence type="ECO:0000256" key="6">
    <source>
        <dbReference type="ARBA" id="ARBA00022840"/>
    </source>
</evidence>
<name>A0A5E6M5S1_9BACT</name>
<dbReference type="GO" id="GO:0005524">
    <property type="term" value="F:ATP binding"/>
    <property type="evidence" value="ECO:0007669"/>
    <property type="project" value="UniProtKB-KW"/>
</dbReference>
<reference evidence="10 11" key="1">
    <citation type="submission" date="2019-09" db="EMBL/GenBank/DDBJ databases">
        <authorList>
            <person name="Cremers G."/>
        </authorList>
    </citation>
    <scope>NUCLEOTIDE SEQUENCE [LARGE SCALE GENOMIC DNA]</scope>
    <source>
        <strain evidence="10">4A</strain>
    </source>
</reference>
<keyword evidence="5 8" id="KW-0658">Purine biosynthesis</keyword>
<evidence type="ECO:0000313" key="11">
    <source>
        <dbReference type="Proteomes" id="UP000334923"/>
    </source>
</evidence>
<dbReference type="Gene3D" id="3.30.470.20">
    <property type="entry name" value="ATP-grasp fold, B domain"/>
    <property type="match status" value="1"/>
</dbReference>
<evidence type="ECO:0000256" key="1">
    <source>
        <dbReference type="ARBA" id="ARBA00004672"/>
    </source>
</evidence>
<dbReference type="Pfam" id="PF01259">
    <property type="entry name" value="SAICAR_synt"/>
    <property type="match status" value="1"/>
</dbReference>
<dbReference type="AlphaFoldDB" id="A0A5E6M5S1"/>